<dbReference type="Gene3D" id="3.30.428.10">
    <property type="entry name" value="HIT-like"/>
    <property type="match status" value="1"/>
</dbReference>
<dbReference type="GO" id="GO:0003824">
    <property type="term" value="F:catalytic activity"/>
    <property type="evidence" value="ECO:0007669"/>
    <property type="project" value="InterPro"/>
</dbReference>
<organism evidence="5 6">
    <name type="scientific">Candidatus Gottesmanbacteria bacterium GW2011_GWB1_44_11c</name>
    <dbReference type="NCBI Taxonomy" id="1618447"/>
    <lineage>
        <taxon>Bacteria</taxon>
        <taxon>Candidatus Gottesmaniibacteriota</taxon>
    </lineage>
</organism>
<dbReference type="PANTHER" id="PTHR46648:SF1">
    <property type="entry name" value="ADENOSINE 5'-MONOPHOSPHORAMIDASE HNT1"/>
    <property type="match status" value="1"/>
</dbReference>
<protein>
    <submittedName>
        <fullName evidence="5">Histidine triad (HIT) protein</fullName>
    </submittedName>
</protein>
<dbReference type="EMBL" id="LCHM01000053">
    <property type="protein sequence ID" value="KKT35447.1"/>
    <property type="molecule type" value="Genomic_DNA"/>
</dbReference>
<gene>
    <name evidence="5" type="ORF">UW22_C0053G0007</name>
</gene>
<reference evidence="5 6" key="1">
    <citation type="journal article" date="2015" name="Nature">
        <title>rRNA introns, odd ribosomes, and small enigmatic genomes across a large radiation of phyla.</title>
        <authorList>
            <person name="Brown C.T."/>
            <person name="Hug L.A."/>
            <person name="Thomas B.C."/>
            <person name="Sharon I."/>
            <person name="Castelle C.J."/>
            <person name="Singh A."/>
            <person name="Wilkins M.J."/>
            <person name="Williams K.H."/>
            <person name="Banfield J.F."/>
        </authorList>
    </citation>
    <scope>NUCLEOTIDE SEQUENCE [LARGE SCALE GENOMIC DNA]</scope>
</reference>
<dbReference type="PROSITE" id="PS51084">
    <property type="entry name" value="HIT_2"/>
    <property type="match status" value="1"/>
</dbReference>
<evidence type="ECO:0000313" key="6">
    <source>
        <dbReference type="Proteomes" id="UP000034617"/>
    </source>
</evidence>
<dbReference type="Pfam" id="PF01230">
    <property type="entry name" value="HIT"/>
    <property type="match status" value="1"/>
</dbReference>
<dbReference type="SUPFAM" id="SSF54197">
    <property type="entry name" value="HIT-like"/>
    <property type="match status" value="1"/>
</dbReference>
<dbReference type="GO" id="GO:0009117">
    <property type="term" value="P:nucleotide metabolic process"/>
    <property type="evidence" value="ECO:0007669"/>
    <property type="project" value="TreeGrafter"/>
</dbReference>
<evidence type="ECO:0000256" key="3">
    <source>
        <dbReference type="PROSITE-ProRule" id="PRU00464"/>
    </source>
</evidence>
<evidence type="ECO:0000256" key="1">
    <source>
        <dbReference type="PIRSR" id="PIRSR601310-1"/>
    </source>
</evidence>
<dbReference type="AlphaFoldDB" id="A0A0G1IUD1"/>
<feature type="short sequence motif" description="Histidine triad motif" evidence="2 3">
    <location>
        <begin position="95"/>
        <end position="99"/>
    </location>
</feature>
<accession>A0A0G1IUD1</accession>
<evidence type="ECO:0000313" key="5">
    <source>
        <dbReference type="EMBL" id="KKT35447.1"/>
    </source>
</evidence>
<sequence length="138" mass="15597">MSTCLFCRLVQNEIPSYTVYEDERTRAFLDIEPRAPGHTMVVLKKHGITVLDYSQDELGRLFASVQKIIQALTKTFKTDVFTIGINHGEEAGVHHLHVHVIPRFPDDKGGVIQSIVKNEGKEGLLEVQKKVVSNMERI</sequence>
<evidence type="ECO:0000256" key="2">
    <source>
        <dbReference type="PIRSR" id="PIRSR601310-3"/>
    </source>
</evidence>
<dbReference type="InterPro" id="IPR036265">
    <property type="entry name" value="HIT-like_sf"/>
</dbReference>
<comment type="caution">
    <text evidence="5">The sequence shown here is derived from an EMBL/GenBank/DDBJ whole genome shotgun (WGS) entry which is preliminary data.</text>
</comment>
<dbReference type="InterPro" id="IPR001310">
    <property type="entry name" value="Histidine_triad_HIT"/>
</dbReference>
<evidence type="ECO:0000259" key="4">
    <source>
        <dbReference type="PROSITE" id="PS51084"/>
    </source>
</evidence>
<dbReference type="InterPro" id="IPR011146">
    <property type="entry name" value="HIT-like"/>
</dbReference>
<proteinExistence type="predicted"/>
<name>A0A0G1IUD1_9BACT</name>
<dbReference type="PRINTS" id="PR00332">
    <property type="entry name" value="HISTRIAD"/>
</dbReference>
<dbReference type="Proteomes" id="UP000034617">
    <property type="component" value="Unassembled WGS sequence"/>
</dbReference>
<dbReference type="PANTHER" id="PTHR46648">
    <property type="entry name" value="HIT FAMILY PROTEIN 1"/>
    <property type="match status" value="1"/>
</dbReference>
<feature type="active site" description="Tele-AMP-histidine intermediate" evidence="1">
    <location>
        <position position="97"/>
    </location>
</feature>
<feature type="domain" description="HIT" evidence="4">
    <location>
        <begin position="5"/>
        <end position="110"/>
    </location>
</feature>